<dbReference type="InterPro" id="IPR006102">
    <property type="entry name" value="Ig-like_GH2"/>
</dbReference>
<dbReference type="InterPro" id="IPR006104">
    <property type="entry name" value="Glyco_hydro_2_N"/>
</dbReference>
<dbReference type="Gene3D" id="2.60.40.10">
    <property type="entry name" value="Immunoglobulins"/>
    <property type="match status" value="1"/>
</dbReference>
<sequence length="611" mass="70805">MSKPYRTEYPRPQFRRDHWVNLNGEWEFAFDDNRVGIEERWYDQHPLPRTIQVPFCFQSELSAIGDIGFHDTVWYRKMFTPPAEFSGKRIFIHFGAVDYAASVWVNGRHVVDHEGGHTPFQADITDVLKEENNEIVVRAEDFSRDVTLPRGKQYWQEKSAQIFYTRTTGIWQTVWVEAVAEAHLAKVRMTPDIDSNSVRIEHYMTGTGPDKELELQVKITFKGEPVAEDRFSVQGPQEVRTISVHDFNDHSMGRWWSPEHPNLYDVEFTLLQSGKAVDQVQSYFGMRKISIVGGKLCLNNRPYFMKLVLDQGYFPDGVLTAPSDEAFVQDIQMTKAMGFNGARKHQKVEDPRYLYWADRLGLLVWGEMANAYQYSFEYVGKITKEWMEVVSRDYNHPSVVAWVPLNESWGVPNILIEEKQRQHSLALYHMTKSLDQSRPVISNDGWEHTKSDILTIHDYEWRREILEDRYSTVEKAVGSMPANRWLTLEGYPYENQPIHVSEFGGISFKKSDWEGWGYSGADNEQDFLNRLVAVIHPMLQSPVVQGFCYTQLTDVEQEINGLLTYDRKPKLPFEVIKAINEGKVPVLKEEQASGVQQNEQLKQLAAAREVQ</sequence>
<dbReference type="SUPFAM" id="SSF51445">
    <property type="entry name" value="(Trans)glycosidases"/>
    <property type="match status" value="1"/>
</dbReference>
<dbReference type="InterPro" id="IPR036156">
    <property type="entry name" value="Beta-gal/glucu_dom_sf"/>
</dbReference>
<dbReference type="GO" id="GO:0016787">
    <property type="term" value="F:hydrolase activity"/>
    <property type="evidence" value="ECO:0007669"/>
    <property type="project" value="UniProtKB-KW"/>
</dbReference>
<evidence type="ECO:0000256" key="1">
    <source>
        <dbReference type="ARBA" id="ARBA00007401"/>
    </source>
</evidence>
<name>A0ABY3STE7_9BACL</name>
<dbReference type="InterPro" id="IPR051913">
    <property type="entry name" value="GH2_Domain-Containing"/>
</dbReference>
<reference evidence="7 8" key="1">
    <citation type="journal article" date="2024" name="Int. J. Syst. Evol. Microbiol.">
        <title>Paenibacillus hexagrammi sp. nov., a novel bacterium isolated from the gut content of Hexagrammos agrammus.</title>
        <authorList>
            <person name="Jung H.K."/>
            <person name="Kim D.G."/>
            <person name="Zin H."/>
            <person name="Park J."/>
            <person name="Jung H."/>
            <person name="Kim Y.O."/>
            <person name="Kong H.J."/>
            <person name="Kim J.W."/>
            <person name="Kim Y.S."/>
        </authorList>
    </citation>
    <scope>NUCLEOTIDE SEQUENCE [LARGE SCALE GENOMIC DNA]</scope>
    <source>
        <strain evidence="7 8">YPD9-1</strain>
    </source>
</reference>
<keyword evidence="2 7" id="KW-0378">Hydrolase</keyword>
<protein>
    <submittedName>
        <fullName evidence="7">Glycoside hydrolase family 2</fullName>
    </submittedName>
</protein>
<evidence type="ECO:0000256" key="3">
    <source>
        <dbReference type="ARBA" id="ARBA00023295"/>
    </source>
</evidence>
<dbReference type="Gene3D" id="3.20.20.80">
    <property type="entry name" value="Glycosidases"/>
    <property type="match status" value="1"/>
</dbReference>
<dbReference type="Pfam" id="PF00703">
    <property type="entry name" value="Glyco_hydro_2"/>
    <property type="match status" value="1"/>
</dbReference>
<dbReference type="Proteomes" id="UP001649230">
    <property type="component" value="Chromosome"/>
</dbReference>
<dbReference type="EMBL" id="CP090978">
    <property type="protein sequence ID" value="UJF36286.1"/>
    <property type="molecule type" value="Genomic_DNA"/>
</dbReference>
<dbReference type="SUPFAM" id="SSF49303">
    <property type="entry name" value="beta-Galactosidase/glucuronidase domain"/>
    <property type="match status" value="1"/>
</dbReference>
<feature type="domain" description="Glycoside hydrolase family 2 catalytic" evidence="5">
    <location>
        <begin position="324"/>
        <end position="504"/>
    </location>
</feature>
<gene>
    <name evidence="7" type="ORF">L0M14_06940</name>
</gene>
<dbReference type="InterPro" id="IPR013783">
    <property type="entry name" value="Ig-like_fold"/>
</dbReference>
<evidence type="ECO:0000259" key="5">
    <source>
        <dbReference type="Pfam" id="PF02836"/>
    </source>
</evidence>
<dbReference type="InterPro" id="IPR006103">
    <property type="entry name" value="Glyco_hydro_2_cat"/>
</dbReference>
<evidence type="ECO:0000313" key="8">
    <source>
        <dbReference type="Proteomes" id="UP001649230"/>
    </source>
</evidence>
<evidence type="ECO:0000259" key="4">
    <source>
        <dbReference type="Pfam" id="PF00703"/>
    </source>
</evidence>
<evidence type="ECO:0000313" key="7">
    <source>
        <dbReference type="EMBL" id="UJF36286.1"/>
    </source>
</evidence>
<proteinExistence type="inferred from homology"/>
<accession>A0ABY3STE7</accession>
<dbReference type="SUPFAM" id="SSF49785">
    <property type="entry name" value="Galactose-binding domain-like"/>
    <property type="match status" value="1"/>
</dbReference>
<evidence type="ECO:0000259" key="6">
    <source>
        <dbReference type="Pfam" id="PF02837"/>
    </source>
</evidence>
<evidence type="ECO:0000256" key="2">
    <source>
        <dbReference type="ARBA" id="ARBA00022801"/>
    </source>
</evidence>
<feature type="domain" description="Glycoside hydrolase family 2 immunoglobulin-like beta-sandwich" evidence="4">
    <location>
        <begin position="182"/>
        <end position="287"/>
    </location>
</feature>
<feature type="domain" description="Glycosyl hydrolases family 2 sugar binding" evidence="6">
    <location>
        <begin position="21"/>
        <end position="143"/>
    </location>
</feature>
<dbReference type="InterPro" id="IPR008979">
    <property type="entry name" value="Galactose-bd-like_sf"/>
</dbReference>
<comment type="similarity">
    <text evidence="1">Belongs to the glycosyl hydrolase 2 family.</text>
</comment>
<keyword evidence="8" id="KW-1185">Reference proteome</keyword>
<dbReference type="Gene3D" id="2.60.120.260">
    <property type="entry name" value="Galactose-binding domain-like"/>
    <property type="match status" value="1"/>
</dbReference>
<dbReference type="InterPro" id="IPR017853">
    <property type="entry name" value="GH"/>
</dbReference>
<dbReference type="PANTHER" id="PTHR42732">
    <property type="entry name" value="BETA-GALACTOSIDASE"/>
    <property type="match status" value="1"/>
</dbReference>
<keyword evidence="3" id="KW-0326">Glycosidase</keyword>
<dbReference type="Pfam" id="PF02837">
    <property type="entry name" value="Glyco_hydro_2_N"/>
    <property type="match status" value="1"/>
</dbReference>
<organism evidence="7 8">
    <name type="scientific">Paenibacillus hexagrammi</name>
    <dbReference type="NCBI Taxonomy" id="2908839"/>
    <lineage>
        <taxon>Bacteria</taxon>
        <taxon>Bacillati</taxon>
        <taxon>Bacillota</taxon>
        <taxon>Bacilli</taxon>
        <taxon>Bacillales</taxon>
        <taxon>Paenibacillaceae</taxon>
        <taxon>Paenibacillus</taxon>
    </lineage>
</organism>
<dbReference type="Pfam" id="PF02836">
    <property type="entry name" value="Glyco_hydro_2_C"/>
    <property type="match status" value="1"/>
</dbReference>
<dbReference type="PANTHER" id="PTHR42732:SF3">
    <property type="entry name" value="HYDROLASE"/>
    <property type="match status" value="1"/>
</dbReference>